<dbReference type="PANTHER" id="PTHR12815">
    <property type="entry name" value="SORTING AND ASSEMBLY MACHINERY SAMM50 PROTEIN FAMILY MEMBER"/>
    <property type="match status" value="1"/>
</dbReference>
<dbReference type="Gene3D" id="3.10.20.310">
    <property type="entry name" value="membrane protein fhac"/>
    <property type="match status" value="5"/>
</dbReference>
<evidence type="ECO:0000259" key="8">
    <source>
        <dbReference type="PROSITE" id="PS51779"/>
    </source>
</evidence>
<dbReference type="InterPro" id="IPR034746">
    <property type="entry name" value="POTRA"/>
</dbReference>
<dbReference type="GO" id="GO:0071709">
    <property type="term" value="P:membrane assembly"/>
    <property type="evidence" value="ECO:0007669"/>
    <property type="project" value="InterPro"/>
</dbReference>
<dbReference type="RefSeq" id="WP_201916794.1">
    <property type="nucleotide sequence ID" value="NZ_JAERQG010000001.1"/>
</dbReference>
<keyword evidence="2" id="KW-1134">Transmembrane beta strand</keyword>
<comment type="caution">
    <text evidence="9">The sequence shown here is derived from an EMBL/GenBank/DDBJ whole genome shotgun (WGS) entry which is preliminary data.</text>
</comment>
<dbReference type="InterPro" id="IPR023707">
    <property type="entry name" value="OM_assembly_BamA"/>
</dbReference>
<dbReference type="InterPro" id="IPR039910">
    <property type="entry name" value="D15-like"/>
</dbReference>
<feature type="signal peptide" evidence="7">
    <location>
        <begin position="1"/>
        <end position="21"/>
    </location>
</feature>
<accession>A0A937DHB0</accession>
<dbReference type="InterPro" id="IPR010827">
    <property type="entry name" value="BamA/TamA_POTRA"/>
</dbReference>
<dbReference type="PROSITE" id="PS51779">
    <property type="entry name" value="POTRA"/>
    <property type="match status" value="2"/>
</dbReference>
<evidence type="ECO:0000256" key="7">
    <source>
        <dbReference type="SAM" id="SignalP"/>
    </source>
</evidence>
<keyword evidence="4 7" id="KW-0732">Signal</keyword>
<reference evidence="9" key="1">
    <citation type="submission" date="2021-01" db="EMBL/GenBank/DDBJ databases">
        <title>Marivirga sp. nov., isolated from intertidal surface sediments.</title>
        <authorList>
            <person name="Zhang M."/>
        </authorList>
    </citation>
    <scope>NUCLEOTIDE SEQUENCE</scope>
    <source>
        <strain evidence="9">SM1354</strain>
    </source>
</reference>
<dbReference type="AlphaFoldDB" id="A0A937DHB0"/>
<proteinExistence type="predicted"/>
<gene>
    <name evidence="9" type="ORF">JKP34_01000</name>
</gene>
<name>A0A937DHB0_9BACT</name>
<keyword evidence="10" id="KW-1185">Reference proteome</keyword>
<evidence type="ECO:0000256" key="6">
    <source>
        <dbReference type="ARBA" id="ARBA00023237"/>
    </source>
</evidence>
<dbReference type="PANTHER" id="PTHR12815:SF47">
    <property type="entry name" value="TRANSLOCATION AND ASSEMBLY MODULE SUBUNIT TAMA"/>
    <property type="match status" value="1"/>
</dbReference>
<evidence type="ECO:0000256" key="5">
    <source>
        <dbReference type="ARBA" id="ARBA00023136"/>
    </source>
</evidence>
<feature type="domain" description="POTRA" evidence="8">
    <location>
        <begin position="410"/>
        <end position="485"/>
    </location>
</feature>
<feature type="domain" description="POTRA" evidence="8">
    <location>
        <begin position="35"/>
        <end position="109"/>
    </location>
</feature>
<keyword evidence="6" id="KW-0998">Cell outer membrane</keyword>
<keyword evidence="5" id="KW-0472">Membrane</keyword>
<evidence type="ECO:0000313" key="9">
    <source>
        <dbReference type="EMBL" id="MBL0763805.1"/>
    </source>
</evidence>
<evidence type="ECO:0000256" key="3">
    <source>
        <dbReference type="ARBA" id="ARBA00022692"/>
    </source>
</evidence>
<protein>
    <submittedName>
        <fullName evidence="9">Outer membrane protein assembly factor BamA</fullName>
    </submittedName>
</protein>
<organism evidence="9 10">
    <name type="scientific">Marivirga atlantica</name>
    <dbReference type="NCBI Taxonomy" id="1548457"/>
    <lineage>
        <taxon>Bacteria</taxon>
        <taxon>Pseudomonadati</taxon>
        <taxon>Bacteroidota</taxon>
        <taxon>Cytophagia</taxon>
        <taxon>Cytophagales</taxon>
        <taxon>Marivirgaceae</taxon>
        <taxon>Marivirga</taxon>
    </lineage>
</organism>
<feature type="chain" id="PRO_5037183093" evidence="7">
    <location>
        <begin position="22"/>
        <end position="882"/>
    </location>
</feature>
<evidence type="ECO:0000256" key="2">
    <source>
        <dbReference type="ARBA" id="ARBA00022452"/>
    </source>
</evidence>
<dbReference type="Gene3D" id="2.40.160.50">
    <property type="entry name" value="membrane protein fhac: a member of the omp85/tpsb transporter family"/>
    <property type="match status" value="1"/>
</dbReference>
<dbReference type="GO" id="GO:0019867">
    <property type="term" value="C:outer membrane"/>
    <property type="evidence" value="ECO:0007669"/>
    <property type="project" value="InterPro"/>
</dbReference>
<dbReference type="Pfam" id="PF07244">
    <property type="entry name" value="POTRA"/>
    <property type="match status" value="4"/>
</dbReference>
<keyword evidence="3" id="KW-0812">Transmembrane</keyword>
<dbReference type="EMBL" id="JAERQG010000001">
    <property type="protein sequence ID" value="MBL0763805.1"/>
    <property type="molecule type" value="Genomic_DNA"/>
</dbReference>
<comment type="subcellular location">
    <subcellularLocation>
        <location evidence="1">Membrane</location>
    </subcellularLocation>
</comment>
<evidence type="ECO:0000256" key="4">
    <source>
        <dbReference type="ARBA" id="ARBA00022729"/>
    </source>
</evidence>
<evidence type="ECO:0000313" key="10">
    <source>
        <dbReference type="Proteomes" id="UP000642920"/>
    </source>
</evidence>
<sequence length="882" mass="99003">MKKLLGLFFVVIIGTVTSASAQSSSALNYNTPRKYEVAEIEARGLEYLDEGAVISITGIKVGDRVDIPGDDISFAIKKLWRQGLFSDVTVLYEVIEEGKIKLILDLLERPRLTKYTFEGVKKAKVTELSDEISLVKGRILTDASVKNAELNIIDFYKGKGFLNVKVDSRQKADTLIGNGVELIFKVDKGSKVKITDIYFVGNEAFGDRRLRSKMKETHEKLHFTLFEDIVSRAIHSSPKDWFKFFTKQDSVNHITLLDYLGEHVNVNFFKSSKLVRSEYKNDKNTVIDFYNSKGYRDAEITYDSIYTDKNGISIEIGINEGQKYYFRDIDWSGNFTYNDEILDRILSIEKGDVYDLEKIQRKLNYDPVGGDITSLYMDNGYLFFNVTPVEVKVDSDSIDVEMRIYEGSKATISEVNISGNTRTNDHVIIRELQTIPGEYFSRRDLIETTRRLSQLGYFNPETVNPVPVPNAADGTVDINWELEEVSNDQVQLSGGWGGQIGFVGSLGITFNNFSLGNFLDFGNWDPLPVGDGQVLSLQFQANGRQYQSYNASFTEPWLGGKKPNALTVGGSYSFIGQIDYRDLSAPARGSFRISRGYVTLSRRLQWPDQFFTLANTLEYSRYNLNNYGRSLGCATCEANNVIFKTTIARNSVDNPIFPRSGSNISLAISLTPPYSTFNNLNYNEVSFERSIKWVEYNKWMFDASFFNKIIGDLVINTRANFGIINNYKSGVSVGPFERFILGGSGLGGQNFLLGSDIIGLRGYEDNSLSPVEYVSSGESPEPTRLSGGTIYNKFVMELRYPISLNPSATIYVLGFGEAGNNWANFNEYNPYNLKRSAGVGARIFMPAFGTIGIDWGYGFDKLDGSNVISGGQIHFTIGNQIR</sequence>
<dbReference type="PIRSF" id="PIRSF006076">
    <property type="entry name" value="OM_assembly_OMP85"/>
    <property type="match status" value="1"/>
</dbReference>
<dbReference type="Proteomes" id="UP000642920">
    <property type="component" value="Unassembled WGS sequence"/>
</dbReference>
<evidence type="ECO:0000256" key="1">
    <source>
        <dbReference type="ARBA" id="ARBA00004370"/>
    </source>
</evidence>